<comment type="caution">
    <text evidence="1">The sequence shown here is derived from an EMBL/GenBank/DDBJ whole genome shotgun (WGS) entry which is preliminary data.</text>
</comment>
<name>A0A4Y2QQP4_ARAVE</name>
<evidence type="ECO:0000313" key="2">
    <source>
        <dbReference type="Proteomes" id="UP000499080"/>
    </source>
</evidence>
<keyword evidence="2" id="KW-1185">Reference proteome</keyword>
<gene>
    <name evidence="1" type="ORF">AVEN_112025_1</name>
</gene>
<evidence type="ECO:0000313" key="1">
    <source>
        <dbReference type="EMBL" id="GBN65588.1"/>
    </source>
</evidence>
<protein>
    <submittedName>
        <fullName evidence="1">Uncharacterized protein</fullName>
    </submittedName>
</protein>
<dbReference type="EMBL" id="BGPR01014530">
    <property type="protein sequence ID" value="GBN65588.1"/>
    <property type="molecule type" value="Genomic_DNA"/>
</dbReference>
<accession>A0A4Y2QQP4</accession>
<dbReference type="OrthoDB" id="6422881at2759"/>
<dbReference type="AlphaFoldDB" id="A0A4Y2QQP4"/>
<proteinExistence type="predicted"/>
<reference evidence="1 2" key="1">
    <citation type="journal article" date="2019" name="Sci. Rep.">
        <title>Orb-weaving spider Araneus ventricosus genome elucidates the spidroin gene catalogue.</title>
        <authorList>
            <person name="Kono N."/>
            <person name="Nakamura H."/>
            <person name="Ohtoshi R."/>
            <person name="Moran D.A.P."/>
            <person name="Shinohara A."/>
            <person name="Yoshida Y."/>
            <person name="Fujiwara M."/>
            <person name="Mori M."/>
            <person name="Tomita M."/>
            <person name="Arakawa K."/>
        </authorList>
    </citation>
    <scope>NUCLEOTIDE SEQUENCE [LARGE SCALE GENOMIC DNA]</scope>
</reference>
<sequence>MIRIPYRITPSPPPKKNKMVLTSYKELVLKCLRFNRYPVLQHFVFLDIYYKMIPEREGSSPSVWVEPGRSPDWIYENENGPFRYIYLTGEGRSYCIHTLETFRTRSYPLRCISIKLYKNSVNESFRTTCETFEEEIYHFITYLNTDVTKIRHFLNLSFSDSTRFVPQRIVMWISERVSTQPAMKACGDFESYFGPSKSHFETRLVRGKLSPCTSKETLLSLNDDVAWKPEMFLPYHPYNYHYSTAWNAFVPLAFNPLENSIVY</sequence>
<dbReference type="Proteomes" id="UP000499080">
    <property type="component" value="Unassembled WGS sequence"/>
</dbReference>
<organism evidence="1 2">
    <name type="scientific">Araneus ventricosus</name>
    <name type="common">Orbweaver spider</name>
    <name type="synonym">Epeira ventricosa</name>
    <dbReference type="NCBI Taxonomy" id="182803"/>
    <lineage>
        <taxon>Eukaryota</taxon>
        <taxon>Metazoa</taxon>
        <taxon>Ecdysozoa</taxon>
        <taxon>Arthropoda</taxon>
        <taxon>Chelicerata</taxon>
        <taxon>Arachnida</taxon>
        <taxon>Araneae</taxon>
        <taxon>Araneomorphae</taxon>
        <taxon>Entelegynae</taxon>
        <taxon>Araneoidea</taxon>
        <taxon>Araneidae</taxon>
        <taxon>Araneus</taxon>
    </lineage>
</organism>